<accession>A0A317MXR6</accession>
<gene>
    <name evidence="1" type="ORF">C7443_103355</name>
</gene>
<reference evidence="1 2" key="1">
    <citation type="submission" date="2018-05" db="EMBL/GenBank/DDBJ databases">
        <title>Genomic Encyclopedia of Type Strains, Phase IV (KMG-IV): sequencing the most valuable type-strain genomes for metagenomic binning, comparative biology and taxonomic classification.</title>
        <authorList>
            <person name="Goeker M."/>
        </authorList>
    </citation>
    <scope>NUCLEOTIDE SEQUENCE [LARGE SCALE GENOMIC DNA]</scope>
    <source>
        <strain evidence="1 2">DSM 23606</strain>
    </source>
</reference>
<evidence type="ECO:0000313" key="2">
    <source>
        <dbReference type="Proteomes" id="UP000246569"/>
    </source>
</evidence>
<dbReference type="Proteomes" id="UP000246569">
    <property type="component" value="Unassembled WGS sequence"/>
</dbReference>
<sequence length="92" mass="9846">MTTERARDFFACLDEQDTGADQAQAVRFEPVGDQATELDAAAEVAAFIERPDTVVEASPTIAGCTRNSECCGSRTRATPFSDAAGFYEGGRF</sequence>
<name>A0A317MXR6_9GAMM</name>
<protein>
    <submittedName>
        <fullName evidence="1">Uncharacterized protein</fullName>
    </submittedName>
</protein>
<evidence type="ECO:0000313" key="1">
    <source>
        <dbReference type="EMBL" id="PWV63427.1"/>
    </source>
</evidence>
<dbReference type="RefSeq" id="WP_246004584.1">
    <property type="nucleotide sequence ID" value="NZ_QGTJ01000003.1"/>
</dbReference>
<organism evidence="1 2">
    <name type="scientific">Plasticicumulans acidivorans</name>
    <dbReference type="NCBI Taxonomy" id="886464"/>
    <lineage>
        <taxon>Bacteria</taxon>
        <taxon>Pseudomonadati</taxon>
        <taxon>Pseudomonadota</taxon>
        <taxon>Gammaproteobacteria</taxon>
        <taxon>Candidatus Competibacteraceae</taxon>
        <taxon>Plasticicumulans</taxon>
    </lineage>
</organism>
<dbReference type="AlphaFoldDB" id="A0A317MXR6"/>
<dbReference type="EMBL" id="QGTJ01000003">
    <property type="protein sequence ID" value="PWV63427.1"/>
    <property type="molecule type" value="Genomic_DNA"/>
</dbReference>
<proteinExistence type="predicted"/>
<keyword evidence="2" id="KW-1185">Reference proteome</keyword>
<comment type="caution">
    <text evidence="1">The sequence shown here is derived from an EMBL/GenBank/DDBJ whole genome shotgun (WGS) entry which is preliminary data.</text>
</comment>